<proteinExistence type="predicted"/>
<feature type="domain" description="DUF4005" evidence="1">
    <location>
        <begin position="81"/>
        <end position="112"/>
    </location>
</feature>
<evidence type="ECO:0000313" key="2">
    <source>
        <dbReference type="EMBL" id="KAK9011230.1"/>
    </source>
</evidence>
<dbReference type="Proteomes" id="UP001396334">
    <property type="component" value="Unassembled WGS sequence"/>
</dbReference>
<reference evidence="2 3" key="1">
    <citation type="journal article" date="2024" name="G3 (Bethesda)">
        <title>Genome assembly of Hibiscus sabdariffa L. provides insights into metabolisms of medicinal natural products.</title>
        <authorList>
            <person name="Kim T."/>
        </authorList>
    </citation>
    <scope>NUCLEOTIDE SEQUENCE [LARGE SCALE GENOMIC DNA]</scope>
    <source>
        <strain evidence="2">TK-2024</strain>
        <tissue evidence="2">Old leaves</tissue>
    </source>
</reference>
<dbReference type="InterPro" id="IPR025064">
    <property type="entry name" value="DUF4005"/>
</dbReference>
<sequence>MESSSKKHDVVMRRERALAYAYSSHVGSMGLKLAGALDFIAIVPRTSSWPSNHHCNHYCFENMSEKTVAMNVVAIMDSSSYLTQRQSQSGSSNVPSYMSPTQSVKAKVGSQGPVEGQQCTKPQGAPIQRVTVLSYRLDVLVAVALILEKVGG</sequence>
<accession>A0ABR2RE50</accession>
<keyword evidence="3" id="KW-1185">Reference proteome</keyword>
<comment type="caution">
    <text evidence="2">The sequence shown here is derived from an EMBL/GenBank/DDBJ whole genome shotgun (WGS) entry which is preliminary data.</text>
</comment>
<name>A0ABR2RE50_9ROSI</name>
<gene>
    <name evidence="2" type="ORF">V6N11_044084</name>
</gene>
<dbReference type="Pfam" id="PF13178">
    <property type="entry name" value="DUF4005"/>
    <property type="match status" value="1"/>
</dbReference>
<evidence type="ECO:0000259" key="1">
    <source>
        <dbReference type="Pfam" id="PF13178"/>
    </source>
</evidence>
<dbReference type="EMBL" id="JBBPBN010000023">
    <property type="protein sequence ID" value="KAK9011230.1"/>
    <property type="molecule type" value="Genomic_DNA"/>
</dbReference>
<protein>
    <recommendedName>
        <fullName evidence="1">DUF4005 domain-containing protein</fullName>
    </recommendedName>
</protein>
<organism evidence="2 3">
    <name type="scientific">Hibiscus sabdariffa</name>
    <name type="common">roselle</name>
    <dbReference type="NCBI Taxonomy" id="183260"/>
    <lineage>
        <taxon>Eukaryota</taxon>
        <taxon>Viridiplantae</taxon>
        <taxon>Streptophyta</taxon>
        <taxon>Embryophyta</taxon>
        <taxon>Tracheophyta</taxon>
        <taxon>Spermatophyta</taxon>
        <taxon>Magnoliopsida</taxon>
        <taxon>eudicotyledons</taxon>
        <taxon>Gunneridae</taxon>
        <taxon>Pentapetalae</taxon>
        <taxon>rosids</taxon>
        <taxon>malvids</taxon>
        <taxon>Malvales</taxon>
        <taxon>Malvaceae</taxon>
        <taxon>Malvoideae</taxon>
        <taxon>Hibiscus</taxon>
    </lineage>
</organism>
<evidence type="ECO:0000313" key="3">
    <source>
        <dbReference type="Proteomes" id="UP001396334"/>
    </source>
</evidence>